<feature type="domain" description="TPX2 C-terminal" evidence="7">
    <location>
        <begin position="719"/>
        <end position="791"/>
    </location>
</feature>
<feature type="compositionally biased region" description="Basic and acidic residues" evidence="6">
    <location>
        <begin position="279"/>
        <end position="288"/>
    </location>
</feature>
<feature type="region of interest" description="Disordered" evidence="6">
    <location>
        <begin position="56"/>
        <end position="88"/>
    </location>
</feature>
<gene>
    <name evidence="8" type="ORF">R1flu_021044</name>
</gene>
<feature type="region of interest" description="Disordered" evidence="6">
    <location>
        <begin position="254"/>
        <end position="358"/>
    </location>
</feature>
<protein>
    <recommendedName>
        <fullName evidence="7">TPX2 C-terminal domain-containing protein</fullName>
    </recommendedName>
</protein>
<feature type="compositionally biased region" description="Polar residues" evidence="6">
    <location>
        <begin position="551"/>
        <end position="568"/>
    </location>
</feature>
<organism evidence="8 9">
    <name type="scientific">Riccia fluitans</name>
    <dbReference type="NCBI Taxonomy" id="41844"/>
    <lineage>
        <taxon>Eukaryota</taxon>
        <taxon>Viridiplantae</taxon>
        <taxon>Streptophyta</taxon>
        <taxon>Embryophyta</taxon>
        <taxon>Marchantiophyta</taxon>
        <taxon>Marchantiopsida</taxon>
        <taxon>Marchantiidae</taxon>
        <taxon>Marchantiales</taxon>
        <taxon>Ricciaceae</taxon>
        <taxon>Riccia</taxon>
    </lineage>
</organism>
<dbReference type="EMBL" id="JBHFFA010000001">
    <property type="protein sequence ID" value="KAL2652916.1"/>
    <property type="molecule type" value="Genomic_DNA"/>
</dbReference>
<reference evidence="8 9" key="1">
    <citation type="submission" date="2024-09" db="EMBL/GenBank/DDBJ databases">
        <title>Chromosome-scale assembly of Riccia fluitans.</title>
        <authorList>
            <person name="Paukszto L."/>
            <person name="Sawicki J."/>
            <person name="Karawczyk K."/>
            <person name="Piernik-Szablinska J."/>
            <person name="Szczecinska M."/>
            <person name="Mazdziarz M."/>
        </authorList>
    </citation>
    <scope>NUCLEOTIDE SEQUENCE [LARGE SCALE GENOMIC DNA]</scope>
    <source>
        <strain evidence="8">Rf_01</strain>
        <tissue evidence="8">Aerial parts of the thallus</tissue>
    </source>
</reference>
<evidence type="ECO:0000313" key="9">
    <source>
        <dbReference type="Proteomes" id="UP001605036"/>
    </source>
</evidence>
<evidence type="ECO:0000256" key="6">
    <source>
        <dbReference type="SAM" id="MobiDB-lite"/>
    </source>
</evidence>
<feature type="region of interest" description="Disordered" evidence="6">
    <location>
        <begin position="777"/>
        <end position="814"/>
    </location>
</feature>
<feature type="compositionally biased region" description="Low complexity" evidence="6">
    <location>
        <begin position="303"/>
        <end position="320"/>
    </location>
</feature>
<dbReference type="InterPro" id="IPR027329">
    <property type="entry name" value="TPX2_C"/>
</dbReference>
<dbReference type="InterPro" id="IPR009675">
    <property type="entry name" value="TPX2_fam"/>
</dbReference>
<dbReference type="GO" id="GO:0005874">
    <property type="term" value="C:microtubule"/>
    <property type="evidence" value="ECO:0007669"/>
    <property type="project" value="UniProtKB-KW"/>
</dbReference>
<dbReference type="AlphaFoldDB" id="A0ABD1ZPU4"/>
<evidence type="ECO:0000256" key="5">
    <source>
        <dbReference type="ARBA" id="ARBA00023212"/>
    </source>
</evidence>
<feature type="region of interest" description="Disordered" evidence="6">
    <location>
        <begin position="150"/>
        <end position="208"/>
    </location>
</feature>
<dbReference type="PANTHER" id="PTHR14326">
    <property type="entry name" value="TARGETING PROTEIN FOR XKLP2"/>
    <property type="match status" value="1"/>
</dbReference>
<evidence type="ECO:0000256" key="1">
    <source>
        <dbReference type="ARBA" id="ARBA00004245"/>
    </source>
</evidence>
<feature type="compositionally biased region" description="Basic and acidic residues" evidence="6">
    <location>
        <begin position="65"/>
        <end position="74"/>
    </location>
</feature>
<evidence type="ECO:0000256" key="4">
    <source>
        <dbReference type="ARBA" id="ARBA00022701"/>
    </source>
</evidence>
<proteinExistence type="inferred from homology"/>
<comment type="caution">
    <text evidence="8">The sequence shown here is derived from an EMBL/GenBank/DDBJ whole genome shotgun (WGS) entry which is preliminary data.</text>
</comment>
<accession>A0ABD1ZPU4</accession>
<name>A0ABD1ZPU4_9MARC</name>
<feature type="region of interest" description="Disordered" evidence="6">
    <location>
        <begin position="508"/>
        <end position="534"/>
    </location>
</feature>
<keyword evidence="3" id="KW-0963">Cytoplasm</keyword>
<feature type="compositionally biased region" description="Polar residues" evidence="6">
    <location>
        <begin position="788"/>
        <end position="801"/>
    </location>
</feature>
<dbReference type="Proteomes" id="UP001605036">
    <property type="component" value="Unassembled WGS sequence"/>
</dbReference>
<feature type="compositionally biased region" description="Polar residues" evidence="6">
    <location>
        <begin position="160"/>
        <end position="192"/>
    </location>
</feature>
<comment type="subcellular location">
    <subcellularLocation>
        <location evidence="1">Cytoplasm</location>
        <location evidence="1">Cytoskeleton</location>
    </subcellularLocation>
</comment>
<dbReference type="PANTHER" id="PTHR14326:SF44">
    <property type="entry name" value="TARGETING PROTEIN FOR XKLP2"/>
    <property type="match status" value="1"/>
</dbReference>
<sequence>MDVPELNLKECESIFVRDDFYESIQAPKFHDFSSNEDPLVDADAFFRRFGGISPRPSAKPFADQNDVKVKKESTSFKPPGLPKAPLSSVALNTDDISSVPKASSAGLKKEKSAVPMLATMLTKNQEKAPPKNKMSQGVSSVSNAMLSLTVSDGKGRDPVQTPSNVKSYHASENSDPNGTSQSKRRAINSSSSKSDEEKLVDPTATSVVQPTTFIRQDANVLIDSEVAAIPRKQVTKTSKGRFLSPATRIINSASDIPDVKDRKRKPAPRNADAGVVKVNEAKSRDLKLQKKSSTPSDCDGNPGASDLGVSSSRSAGSSCGEPVRATTVKAPINHRTARRTSDNGRRRRASGAHIARQTRALTMAPKPNAVQENSGTVSVSMSSPVQFGSVLNHEQLPVADKKKSGAVRVSLNLIAVPSPDCSYSTAASSCSVHAMEISRMENEGCPNFGARGVSISGELYEKRDSAGPCVQTLSALPATATMSNGQGCHDSADLLLERMQNLQLQLDESQAVQESESNDAPEILPPSTMEEETVPRTKLLKRLLCKGPSRVAQSSDISNPNGSNSCMNMQEKRSNKRKSIELGTHRNEQRSINTSDSHNPDEQRKAKVTVESSVASFTHSQLCPSTSRSAAPTVTSVLHKKMKATCPQPFRLRTEERGALKEMEFNKKVELYMAEKEKAQGVPFQFTTISSRVMNQTGVKPPHNLSKEVKLTGKQIYHRTQARAAERALFDMKVSEKSLRADEEKQEKEKRMQLEAEEEIKKMRKQMIPHARRMPFFDLPFKPHRSTKSLTVPSSPKFQTLKSKKTIAPSTIQE</sequence>
<feature type="compositionally biased region" description="Basic and acidic residues" evidence="6">
    <location>
        <begin position="570"/>
        <end position="589"/>
    </location>
</feature>
<evidence type="ECO:0000313" key="8">
    <source>
        <dbReference type="EMBL" id="KAL2652916.1"/>
    </source>
</evidence>
<dbReference type="Pfam" id="PF06886">
    <property type="entry name" value="TPX2"/>
    <property type="match status" value="1"/>
</dbReference>
<evidence type="ECO:0000256" key="2">
    <source>
        <dbReference type="ARBA" id="ARBA00005885"/>
    </source>
</evidence>
<comment type="similarity">
    <text evidence="2">Belongs to the TPX2 family.</text>
</comment>
<evidence type="ECO:0000259" key="7">
    <source>
        <dbReference type="Pfam" id="PF06886"/>
    </source>
</evidence>
<keyword evidence="9" id="KW-1185">Reference proteome</keyword>
<keyword evidence="5" id="KW-0206">Cytoskeleton</keyword>
<feature type="region of interest" description="Disordered" evidence="6">
    <location>
        <begin position="550"/>
        <end position="607"/>
    </location>
</feature>
<evidence type="ECO:0000256" key="3">
    <source>
        <dbReference type="ARBA" id="ARBA00022490"/>
    </source>
</evidence>
<keyword evidence="4" id="KW-0493">Microtubule</keyword>